<dbReference type="SUPFAM" id="SSF52172">
    <property type="entry name" value="CheY-like"/>
    <property type="match status" value="1"/>
</dbReference>
<evidence type="ECO:0000313" key="6">
    <source>
        <dbReference type="EMBL" id="NIR76565.1"/>
    </source>
</evidence>
<keyword evidence="1" id="KW-0808">Transferase</keyword>
<evidence type="ECO:0000256" key="2">
    <source>
        <dbReference type="ARBA" id="ARBA00022777"/>
    </source>
</evidence>
<dbReference type="AlphaFoldDB" id="A0AAE4ZA33"/>
<dbReference type="Gene3D" id="3.30.450.40">
    <property type="match status" value="1"/>
</dbReference>
<evidence type="ECO:0000313" key="7">
    <source>
        <dbReference type="Proteomes" id="UP000702544"/>
    </source>
</evidence>
<dbReference type="InterPro" id="IPR052016">
    <property type="entry name" value="Bact_Sigma-Reg"/>
</dbReference>
<name>A0AAE4ZA33_9BACT</name>
<dbReference type="GO" id="GO:0016301">
    <property type="term" value="F:kinase activity"/>
    <property type="evidence" value="ECO:0007669"/>
    <property type="project" value="UniProtKB-KW"/>
</dbReference>
<dbReference type="Pfam" id="PF13581">
    <property type="entry name" value="HATPase_c_2"/>
    <property type="match status" value="1"/>
</dbReference>
<dbReference type="SMART" id="SM00065">
    <property type="entry name" value="GAF"/>
    <property type="match status" value="1"/>
</dbReference>
<dbReference type="Gene3D" id="3.30.565.10">
    <property type="entry name" value="Histidine kinase-like ATPase, C-terminal domain"/>
    <property type="match status" value="1"/>
</dbReference>
<dbReference type="CDD" id="cd16936">
    <property type="entry name" value="HATPase_RsbW-like"/>
    <property type="match status" value="1"/>
</dbReference>
<evidence type="ECO:0000256" key="1">
    <source>
        <dbReference type="ARBA" id="ARBA00022679"/>
    </source>
</evidence>
<dbReference type="SUPFAM" id="SSF55781">
    <property type="entry name" value="GAF domain-like"/>
    <property type="match status" value="1"/>
</dbReference>
<dbReference type="PANTHER" id="PTHR43156">
    <property type="entry name" value="STAGE II SPORULATION PROTEIN E-RELATED"/>
    <property type="match status" value="1"/>
</dbReference>
<dbReference type="InterPro" id="IPR029016">
    <property type="entry name" value="GAF-like_dom_sf"/>
</dbReference>
<dbReference type="GO" id="GO:0016791">
    <property type="term" value="F:phosphatase activity"/>
    <property type="evidence" value="ECO:0007669"/>
    <property type="project" value="TreeGrafter"/>
</dbReference>
<dbReference type="SUPFAM" id="SSF81606">
    <property type="entry name" value="PP2C-like"/>
    <property type="match status" value="1"/>
</dbReference>
<keyword evidence="3" id="KW-0378">Hydrolase</keyword>
<dbReference type="InterPro" id="IPR036890">
    <property type="entry name" value="HATPase_C_sf"/>
</dbReference>
<evidence type="ECO:0000256" key="3">
    <source>
        <dbReference type="ARBA" id="ARBA00022801"/>
    </source>
</evidence>
<protein>
    <submittedName>
        <fullName evidence="6">SpoIIE family protein phosphatase</fullName>
    </submittedName>
</protein>
<dbReference type="PANTHER" id="PTHR43156:SF2">
    <property type="entry name" value="STAGE II SPORULATION PROTEIN E"/>
    <property type="match status" value="1"/>
</dbReference>
<dbReference type="EMBL" id="JAACAK010000133">
    <property type="protein sequence ID" value="NIR76565.1"/>
    <property type="molecule type" value="Genomic_DNA"/>
</dbReference>
<comment type="caution">
    <text evidence="6">The sequence shown here is derived from an EMBL/GenBank/DDBJ whole genome shotgun (WGS) entry which is preliminary data.</text>
</comment>
<dbReference type="Pfam" id="PF07228">
    <property type="entry name" value="SpoIIE"/>
    <property type="match status" value="1"/>
</dbReference>
<dbReference type="InterPro" id="IPR001932">
    <property type="entry name" value="PPM-type_phosphatase-like_dom"/>
</dbReference>
<accession>A0AAE4ZA33</accession>
<dbReference type="InterPro" id="IPR001789">
    <property type="entry name" value="Sig_transdc_resp-reg_receiver"/>
</dbReference>
<dbReference type="GO" id="GO:0000160">
    <property type="term" value="P:phosphorelay signal transduction system"/>
    <property type="evidence" value="ECO:0007669"/>
    <property type="project" value="InterPro"/>
</dbReference>
<dbReference type="InterPro" id="IPR011006">
    <property type="entry name" value="CheY-like_superfamily"/>
</dbReference>
<dbReference type="Pfam" id="PF01590">
    <property type="entry name" value="GAF"/>
    <property type="match status" value="1"/>
</dbReference>
<proteinExistence type="predicted"/>
<sequence length="796" mass="86494">MHGCDGGVGTALIITQRPELGDELSGALSGVGFSGHVLSTLNHLEAHADARPDLVLTDISLRPTAEQWASLAQLFPRSILWALADPTESNIRDAAFALKHGCHDCLTLPVTEDDLERKLAGMSRPPGAKPGELDRYMSNEINLELPSDLSIIEHVVSLLAGCARDYRSYGPRTLVNLRVALSEVLSNAIQYGNDADRDKKVRLRASVDAWRIKVQVTDEGPGFDHSRLPDPRHDDALELSRGRGLFLLRQLADDLAFNERGNSVTVTLRSEWEEATVGESVRPASRDAEALVGLVERIRVSADADLHLWAESVDGTLQHVAPQEPELARPDGTLHWLRTPGIRYAVQVRGDGHAEEQRWAEFARDLLDGALAYESRLAESRRELAERQEEIELLHGITETLGAFTRLEDAASQILKGVIHVTGADRASLWIYEPDTEELVLAASEGPSVMTVDRVSVSSPASVSALAFRENRTVRLDEARDLPPELAERFIAKPLPWVAVPIITISPGGSERTVGVLNLIGRGSGAVVSGVGETRLLMTLARQIGSAVENLRLFEEVIARERLIGELELAHDLQTKLLPDLSEFRERADVATRSVPARPVGGDFYQLFNLANGGLGAMLGDVTSHGFGASLIMALTMSVTGIYARETASPGDLLRAIHQSLIQKLESTEMFMTVFYGVVDTVRGALTYANAGHAHAFRVHADGPPERLGATSPPLGIAELGSYGEASVPWEPGDLLCLFTDGLTNPSLRTTERLVVDAISANRDLPAERIVDKIFEVRGRSGDVAPDDQTALVLRV</sequence>
<dbReference type="InterPro" id="IPR036457">
    <property type="entry name" value="PPM-type-like_dom_sf"/>
</dbReference>
<keyword evidence="2" id="KW-0418">Kinase</keyword>
<keyword evidence="4" id="KW-0597">Phosphoprotein</keyword>
<dbReference type="Proteomes" id="UP000702544">
    <property type="component" value="Unassembled WGS sequence"/>
</dbReference>
<gene>
    <name evidence="6" type="ORF">GWO12_15905</name>
</gene>
<dbReference type="InterPro" id="IPR003018">
    <property type="entry name" value="GAF"/>
</dbReference>
<dbReference type="PROSITE" id="PS50110">
    <property type="entry name" value="RESPONSE_REGULATORY"/>
    <property type="match status" value="1"/>
</dbReference>
<dbReference type="Gene3D" id="3.60.40.10">
    <property type="entry name" value="PPM-type phosphatase domain"/>
    <property type="match status" value="1"/>
</dbReference>
<dbReference type="SMART" id="SM00331">
    <property type="entry name" value="PP2C_SIG"/>
    <property type="match status" value="1"/>
</dbReference>
<organism evidence="6 7">
    <name type="scientific">Candidatus Kutchimonas denitrificans</name>
    <dbReference type="NCBI Taxonomy" id="3056748"/>
    <lineage>
        <taxon>Bacteria</taxon>
        <taxon>Pseudomonadati</taxon>
        <taxon>Gemmatimonadota</taxon>
        <taxon>Gemmatimonadia</taxon>
        <taxon>Candidatus Palauibacterales</taxon>
        <taxon>Candidatus Palauibacteraceae</taxon>
        <taxon>Candidatus Kutchimonas</taxon>
    </lineage>
</organism>
<reference evidence="6 7" key="1">
    <citation type="submission" date="2020-01" db="EMBL/GenBank/DDBJ databases">
        <title>Genomes assembled from Gulf of Kutch pelagic sediment metagenomes.</title>
        <authorList>
            <person name="Chandrashekar M."/>
            <person name="Mahajan M.S."/>
            <person name="Dave K.J."/>
            <person name="Vatsa P."/>
            <person name="Nathani N.M."/>
        </authorList>
    </citation>
    <scope>NUCLEOTIDE SEQUENCE [LARGE SCALE GENOMIC DNA]</scope>
    <source>
        <strain evidence="6">KS3-K002</strain>
    </source>
</reference>
<evidence type="ECO:0000259" key="5">
    <source>
        <dbReference type="PROSITE" id="PS50110"/>
    </source>
</evidence>
<feature type="modified residue" description="4-aspartylphosphate" evidence="4">
    <location>
        <position position="58"/>
    </location>
</feature>
<dbReference type="SUPFAM" id="SSF55874">
    <property type="entry name" value="ATPase domain of HSP90 chaperone/DNA topoisomerase II/histidine kinase"/>
    <property type="match status" value="1"/>
</dbReference>
<dbReference type="InterPro" id="IPR003594">
    <property type="entry name" value="HATPase_dom"/>
</dbReference>
<feature type="domain" description="Response regulatory" evidence="5">
    <location>
        <begin position="10"/>
        <end position="123"/>
    </location>
</feature>
<evidence type="ECO:0000256" key="4">
    <source>
        <dbReference type="PROSITE-ProRule" id="PRU00169"/>
    </source>
</evidence>